<dbReference type="AlphaFoldDB" id="A0A5K7S914"/>
<dbReference type="PANTHER" id="PTHR43611">
    <property type="entry name" value="ALPHA-D-GLUCOSE 1-PHOSPHATE PHOSPHATASE"/>
    <property type="match status" value="1"/>
</dbReference>
<dbReference type="CDD" id="cd02603">
    <property type="entry name" value="HAD_sEH-N_like"/>
    <property type="match status" value="1"/>
</dbReference>
<dbReference type="NCBIfam" id="TIGR01509">
    <property type="entry name" value="HAD-SF-IA-v3"/>
    <property type="match status" value="1"/>
</dbReference>
<dbReference type="InterPro" id="IPR023214">
    <property type="entry name" value="HAD_sf"/>
</dbReference>
<dbReference type="Pfam" id="PF00702">
    <property type="entry name" value="Hydrolase"/>
    <property type="match status" value="1"/>
</dbReference>
<reference evidence="1" key="1">
    <citation type="journal article" date="2020" name="Int. J. Syst. Evol. Microbiol.">
        <title>Aquipluma nitroreducens gen. nov. sp. nov., a novel facultatively anaerobic bacterium isolated from a freshwater lake.</title>
        <authorList>
            <person name="Watanabe M."/>
            <person name="Kojima H."/>
            <person name="Fukui M."/>
        </authorList>
    </citation>
    <scope>NUCLEOTIDE SEQUENCE</scope>
    <source>
        <strain evidence="1">MeG22</strain>
    </source>
</reference>
<dbReference type="SFLD" id="SFLDS00003">
    <property type="entry name" value="Haloacid_Dehalogenase"/>
    <property type="match status" value="1"/>
</dbReference>
<keyword evidence="1" id="KW-0378">Hydrolase</keyword>
<sequence length="207" mass="23848">MLNGIRHIIFDLGGVLLNIDPKKTIDAFGKLGMEQLVGDKGLSYDHEIFYQMEQGKITPEEFRNGVRQLLPKEVSDDEIDAAWTAMLLDFPGIRVELVKNLRKDFNIYLFSNTNAIHVEKFHSIFRKQHGFEVSTLFDKDFYSNEIGYRKPSSESFKEIIRLSGINPEESLFIDDSFLNVESAITSGLKGFWLEPGQKVEEIFQEYL</sequence>
<evidence type="ECO:0000313" key="1">
    <source>
        <dbReference type="EMBL" id="BBE18026.1"/>
    </source>
</evidence>
<dbReference type="RefSeq" id="WP_318350969.1">
    <property type="nucleotide sequence ID" value="NZ_AP018694.1"/>
</dbReference>
<evidence type="ECO:0000313" key="2">
    <source>
        <dbReference type="Proteomes" id="UP001193389"/>
    </source>
</evidence>
<dbReference type="GO" id="GO:0016787">
    <property type="term" value="F:hydrolase activity"/>
    <property type="evidence" value="ECO:0007669"/>
    <property type="project" value="UniProtKB-KW"/>
</dbReference>
<dbReference type="PANTHER" id="PTHR43611:SF3">
    <property type="entry name" value="FLAVIN MONONUCLEOTIDE HYDROLASE 1, CHLOROPLATIC"/>
    <property type="match status" value="1"/>
</dbReference>
<name>A0A5K7S914_9BACT</name>
<dbReference type="Proteomes" id="UP001193389">
    <property type="component" value="Chromosome"/>
</dbReference>
<dbReference type="InterPro" id="IPR036412">
    <property type="entry name" value="HAD-like_sf"/>
</dbReference>
<dbReference type="SUPFAM" id="SSF56784">
    <property type="entry name" value="HAD-like"/>
    <property type="match status" value="1"/>
</dbReference>
<gene>
    <name evidence="1" type="ORF">AQPE_2186</name>
</gene>
<dbReference type="KEGG" id="anf:AQPE_2186"/>
<organism evidence="1 2">
    <name type="scientific">Aquipluma nitroreducens</name>
    <dbReference type="NCBI Taxonomy" id="2010828"/>
    <lineage>
        <taxon>Bacteria</taxon>
        <taxon>Pseudomonadati</taxon>
        <taxon>Bacteroidota</taxon>
        <taxon>Bacteroidia</taxon>
        <taxon>Marinilabiliales</taxon>
        <taxon>Prolixibacteraceae</taxon>
        <taxon>Aquipluma</taxon>
    </lineage>
</organism>
<protein>
    <submittedName>
        <fullName evidence="1">Haloacid dehalogenase-like hydrolase</fullName>
    </submittedName>
</protein>
<dbReference type="InterPro" id="IPR006439">
    <property type="entry name" value="HAD-SF_hydro_IA"/>
</dbReference>
<dbReference type="SFLD" id="SFLDG01129">
    <property type="entry name" value="C1.5:_HAD__Beta-PGM__Phosphata"/>
    <property type="match status" value="1"/>
</dbReference>
<dbReference type="EMBL" id="AP018694">
    <property type="protein sequence ID" value="BBE18026.1"/>
    <property type="molecule type" value="Genomic_DNA"/>
</dbReference>
<dbReference type="Gene3D" id="1.10.150.240">
    <property type="entry name" value="Putative phosphatase, domain 2"/>
    <property type="match status" value="1"/>
</dbReference>
<proteinExistence type="predicted"/>
<keyword evidence="2" id="KW-1185">Reference proteome</keyword>
<dbReference type="Gene3D" id="3.40.50.1000">
    <property type="entry name" value="HAD superfamily/HAD-like"/>
    <property type="match status" value="1"/>
</dbReference>
<accession>A0A5K7S914</accession>
<dbReference type="InterPro" id="IPR023198">
    <property type="entry name" value="PGP-like_dom2"/>
</dbReference>